<proteinExistence type="predicted"/>
<name>A0AA38I0V3_9CUCU</name>
<accession>A0AA38I0V3</accession>
<evidence type="ECO:0000313" key="2">
    <source>
        <dbReference type="Proteomes" id="UP001168821"/>
    </source>
</evidence>
<sequence length="98" mass="11664">MSTRIHKPRMQEYHILQDFITVNFGDDIILLLSFYHLHDIPNVRIKFDNNWSSNFGNYLTNKNRHKQTTEDGQTETRDLPFSYSWGYETSANKYAFIG</sequence>
<keyword evidence="2" id="KW-1185">Reference proteome</keyword>
<dbReference type="AlphaFoldDB" id="A0AA38I0V3"/>
<evidence type="ECO:0000313" key="1">
    <source>
        <dbReference type="EMBL" id="KAJ3646331.1"/>
    </source>
</evidence>
<comment type="caution">
    <text evidence="1">The sequence shown here is derived from an EMBL/GenBank/DDBJ whole genome shotgun (WGS) entry which is preliminary data.</text>
</comment>
<reference evidence="1" key="1">
    <citation type="journal article" date="2023" name="G3 (Bethesda)">
        <title>Whole genome assemblies of Zophobas morio and Tenebrio molitor.</title>
        <authorList>
            <person name="Kaur S."/>
            <person name="Stinson S.A."/>
            <person name="diCenzo G.C."/>
        </authorList>
    </citation>
    <scope>NUCLEOTIDE SEQUENCE</scope>
    <source>
        <strain evidence="1">QUZm001</strain>
    </source>
</reference>
<protein>
    <submittedName>
        <fullName evidence="1">Uncharacterized protein</fullName>
    </submittedName>
</protein>
<organism evidence="1 2">
    <name type="scientific">Zophobas morio</name>
    <dbReference type="NCBI Taxonomy" id="2755281"/>
    <lineage>
        <taxon>Eukaryota</taxon>
        <taxon>Metazoa</taxon>
        <taxon>Ecdysozoa</taxon>
        <taxon>Arthropoda</taxon>
        <taxon>Hexapoda</taxon>
        <taxon>Insecta</taxon>
        <taxon>Pterygota</taxon>
        <taxon>Neoptera</taxon>
        <taxon>Endopterygota</taxon>
        <taxon>Coleoptera</taxon>
        <taxon>Polyphaga</taxon>
        <taxon>Cucujiformia</taxon>
        <taxon>Tenebrionidae</taxon>
        <taxon>Zophobas</taxon>
    </lineage>
</organism>
<dbReference type="EMBL" id="JALNTZ010000007">
    <property type="protein sequence ID" value="KAJ3646331.1"/>
    <property type="molecule type" value="Genomic_DNA"/>
</dbReference>
<dbReference type="Proteomes" id="UP001168821">
    <property type="component" value="Unassembled WGS sequence"/>
</dbReference>
<gene>
    <name evidence="1" type="ORF">Zmor_023923</name>
</gene>